<keyword evidence="8" id="KW-1185">Reference proteome</keyword>
<dbReference type="Pfam" id="PF03279">
    <property type="entry name" value="Lip_A_acyltrans"/>
    <property type="match status" value="2"/>
</dbReference>
<evidence type="ECO:0000256" key="5">
    <source>
        <dbReference type="ARBA" id="ARBA00023136"/>
    </source>
</evidence>
<dbReference type="InterPro" id="IPR004960">
    <property type="entry name" value="LipA_acyltrans"/>
</dbReference>
<dbReference type="CDD" id="cd07984">
    <property type="entry name" value="LPLAT_LABLAT-like"/>
    <property type="match status" value="1"/>
</dbReference>
<evidence type="ECO:0000313" key="7">
    <source>
        <dbReference type="EMBL" id="ANZ43872.1"/>
    </source>
</evidence>
<reference evidence="7" key="1">
    <citation type="submission" date="2016-08" db="EMBL/GenBank/DDBJ databases">
        <title>Complete genome of Cloacibacillus porcorum.</title>
        <authorList>
            <person name="Looft T."/>
            <person name="Bayles D.O."/>
            <person name="Alt D.P."/>
        </authorList>
    </citation>
    <scope>NUCLEOTIDE SEQUENCE [LARGE SCALE GENOMIC DNA]</scope>
    <source>
        <strain evidence="7">CL-84</strain>
    </source>
</reference>
<dbReference type="OrthoDB" id="9801955at2"/>
<dbReference type="PANTHER" id="PTHR30606:SF10">
    <property type="entry name" value="PHOSPHATIDYLINOSITOL MANNOSIDE ACYLTRANSFERASE"/>
    <property type="match status" value="1"/>
</dbReference>
<keyword evidence="6" id="KW-0012">Acyltransferase</keyword>
<dbReference type="GO" id="GO:0016746">
    <property type="term" value="F:acyltransferase activity"/>
    <property type="evidence" value="ECO:0007669"/>
    <property type="project" value="UniProtKB-KW"/>
</dbReference>
<evidence type="ECO:0008006" key="9">
    <source>
        <dbReference type="Google" id="ProtNLM"/>
    </source>
</evidence>
<dbReference type="STRING" id="1197717.BED41_01465"/>
<dbReference type="PANTHER" id="PTHR30606">
    <property type="entry name" value="LIPID A BIOSYNTHESIS LAUROYL ACYLTRANSFERASE"/>
    <property type="match status" value="1"/>
</dbReference>
<evidence type="ECO:0000256" key="2">
    <source>
        <dbReference type="ARBA" id="ARBA00022475"/>
    </source>
</evidence>
<keyword evidence="4" id="KW-0808">Transferase</keyword>
<comment type="subcellular location">
    <subcellularLocation>
        <location evidence="1">Cell inner membrane</location>
    </subcellularLocation>
</comment>
<keyword evidence="3" id="KW-0997">Cell inner membrane</keyword>
<proteinExistence type="predicted"/>
<dbReference type="GeneID" id="83056517"/>
<dbReference type="EMBL" id="CP016757">
    <property type="protein sequence ID" value="ANZ43872.1"/>
    <property type="molecule type" value="Genomic_DNA"/>
</dbReference>
<evidence type="ECO:0000256" key="3">
    <source>
        <dbReference type="ARBA" id="ARBA00022519"/>
    </source>
</evidence>
<protein>
    <recommendedName>
        <fullName evidence="9">Lipid A biosynthesis acyltransferase</fullName>
    </recommendedName>
</protein>
<name>A0A1B2I1P2_9BACT</name>
<gene>
    <name evidence="7" type="ORF">BED41_01465</name>
</gene>
<dbReference type="GO" id="GO:0009247">
    <property type="term" value="P:glycolipid biosynthetic process"/>
    <property type="evidence" value="ECO:0007669"/>
    <property type="project" value="UniProtKB-ARBA"/>
</dbReference>
<evidence type="ECO:0000313" key="8">
    <source>
        <dbReference type="Proteomes" id="UP000093044"/>
    </source>
</evidence>
<evidence type="ECO:0000256" key="1">
    <source>
        <dbReference type="ARBA" id="ARBA00004533"/>
    </source>
</evidence>
<evidence type="ECO:0000256" key="4">
    <source>
        <dbReference type="ARBA" id="ARBA00022679"/>
    </source>
</evidence>
<evidence type="ECO:0000256" key="6">
    <source>
        <dbReference type="ARBA" id="ARBA00023315"/>
    </source>
</evidence>
<organism evidence="7 8">
    <name type="scientific">Cloacibacillus porcorum</name>
    <dbReference type="NCBI Taxonomy" id="1197717"/>
    <lineage>
        <taxon>Bacteria</taxon>
        <taxon>Thermotogati</taxon>
        <taxon>Synergistota</taxon>
        <taxon>Synergistia</taxon>
        <taxon>Synergistales</taxon>
        <taxon>Synergistaceae</taxon>
        <taxon>Cloacibacillus</taxon>
    </lineage>
</organism>
<dbReference type="Proteomes" id="UP000093044">
    <property type="component" value="Chromosome"/>
</dbReference>
<dbReference type="KEGG" id="cpor:BED41_01465"/>
<dbReference type="GO" id="GO:0005886">
    <property type="term" value="C:plasma membrane"/>
    <property type="evidence" value="ECO:0007669"/>
    <property type="project" value="UniProtKB-SubCell"/>
</dbReference>
<keyword evidence="2" id="KW-1003">Cell membrane</keyword>
<dbReference type="RefSeq" id="WP_066742143.1">
    <property type="nucleotide sequence ID" value="NZ_CP016757.1"/>
</dbReference>
<accession>A0A1B2I1P2</accession>
<dbReference type="AlphaFoldDB" id="A0A1B2I1P2"/>
<keyword evidence="5" id="KW-0472">Membrane</keyword>
<sequence length="276" mass="31477">MSDIFCRDNFFSLFNKTIKREGLTAKLAVEFFCILAGIAGPRRDIARRNLEFVFPSKPKFKREQIMKESYKNLLWSFFEYAAWQKDPAYVNRVAAEVRGFEHIEKAISNGRRVIAVSACLGNWPLIAAWMEGQMRFSCLFGRHDEISALNDKSLSELLAFEFQKSDVICVAGDRHGGSSGSQLPFLGQMANTGTLAARCALLSEAAVLVVTCTRISPYRCRINIGFPPEDGAQGDMTEVDFLTLQINRELERRILQFPEQWLWQQKRFIGEVDERL</sequence>